<dbReference type="Pfam" id="PF07963">
    <property type="entry name" value="N_methyl"/>
    <property type="match status" value="1"/>
</dbReference>
<accession>A0A918DK51</accession>
<sequence>MKQRGFTLIELIIVIVILGILAVTAAPKFIDIQSDARGATLQGVKASIETAISGVYGKSLIAGNQGSASGATPAPTITVNGQTISLNYGYPTGTAAQWADLLELNIDEFKTIFLSAGVDTNNSGTADIGATEGALVIYPAGYTAPSADTSSAGNDQCFVYYSNELTTTGSKPSIGVVDTEC</sequence>
<organism evidence="2 3">
    <name type="scientific">Bowmanella pacifica</name>
    <dbReference type="NCBI Taxonomy" id="502051"/>
    <lineage>
        <taxon>Bacteria</taxon>
        <taxon>Pseudomonadati</taxon>
        <taxon>Pseudomonadota</taxon>
        <taxon>Gammaproteobacteria</taxon>
        <taxon>Alteromonadales</taxon>
        <taxon>Alteromonadaceae</taxon>
        <taxon>Bowmanella</taxon>
    </lineage>
</organism>
<dbReference type="InterPro" id="IPR045584">
    <property type="entry name" value="Pilin-like"/>
</dbReference>
<evidence type="ECO:0000313" key="2">
    <source>
        <dbReference type="EMBL" id="GGO71318.1"/>
    </source>
</evidence>
<keyword evidence="3" id="KW-1185">Reference proteome</keyword>
<dbReference type="EMBL" id="BMLS01000004">
    <property type="protein sequence ID" value="GGO71318.1"/>
    <property type="molecule type" value="Genomic_DNA"/>
</dbReference>
<keyword evidence="1" id="KW-0472">Membrane</keyword>
<keyword evidence="1" id="KW-0812">Transmembrane</keyword>
<comment type="caution">
    <text evidence="2">The sequence shown here is derived from an EMBL/GenBank/DDBJ whole genome shotgun (WGS) entry which is preliminary data.</text>
</comment>
<dbReference type="RefSeq" id="WP_188696077.1">
    <property type="nucleotide sequence ID" value="NZ_BMLS01000004.1"/>
</dbReference>
<dbReference type="NCBIfam" id="TIGR02532">
    <property type="entry name" value="IV_pilin_GFxxxE"/>
    <property type="match status" value="1"/>
</dbReference>
<dbReference type="AlphaFoldDB" id="A0A918DK51"/>
<dbReference type="Gene3D" id="3.30.700.10">
    <property type="entry name" value="Glycoprotein, Type 4 Pilin"/>
    <property type="match status" value="1"/>
</dbReference>
<dbReference type="Proteomes" id="UP000606935">
    <property type="component" value="Unassembled WGS sequence"/>
</dbReference>
<dbReference type="InterPro" id="IPR012902">
    <property type="entry name" value="N_methyl_site"/>
</dbReference>
<dbReference type="SUPFAM" id="SSF54523">
    <property type="entry name" value="Pili subunits"/>
    <property type="match status" value="1"/>
</dbReference>
<evidence type="ECO:0000256" key="1">
    <source>
        <dbReference type="SAM" id="Phobius"/>
    </source>
</evidence>
<reference evidence="2" key="1">
    <citation type="journal article" date="2014" name="Int. J. Syst. Evol. Microbiol.">
        <title>Complete genome sequence of Corynebacterium casei LMG S-19264T (=DSM 44701T), isolated from a smear-ripened cheese.</title>
        <authorList>
            <consortium name="US DOE Joint Genome Institute (JGI-PGF)"/>
            <person name="Walter F."/>
            <person name="Albersmeier A."/>
            <person name="Kalinowski J."/>
            <person name="Ruckert C."/>
        </authorList>
    </citation>
    <scope>NUCLEOTIDE SEQUENCE</scope>
    <source>
        <strain evidence="2">CGMCC 1.7086</strain>
    </source>
</reference>
<evidence type="ECO:0000313" key="3">
    <source>
        <dbReference type="Proteomes" id="UP000606935"/>
    </source>
</evidence>
<name>A0A918DK51_9ALTE</name>
<dbReference type="PROSITE" id="PS00409">
    <property type="entry name" value="PROKAR_NTER_METHYL"/>
    <property type="match status" value="1"/>
</dbReference>
<reference evidence="2" key="2">
    <citation type="submission" date="2020-09" db="EMBL/GenBank/DDBJ databases">
        <authorList>
            <person name="Sun Q."/>
            <person name="Zhou Y."/>
        </authorList>
    </citation>
    <scope>NUCLEOTIDE SEQUENCE</scope>
    <source>
        <strain evidence="2">CGMCC 1.7086</strain>
    </source>
</reference>
<keyword evidence="1" id="KW-1133">Transmembrane helix</keyword>
<proteinExistence type="predicted"/>
<gene>
    <name evidence="2" type="ORF">GCM10010982_26840</name>
</gene>
<feature type="transmembrane region" description="Helical" evidence="1">
    <location>
        <begin position="7"/>
        <end position="26"/>
    </location>
</feature>
<protein>
    <submittedName>
        <fullName evidence="2">MSHA pilin protein MshA</fullName>
    </submittedName>
</protein>